<feature type="domain" description="C2H2-type" evidence="7">
    <location>
        <begin position="244"/>
        <end position="262"/>
    </location>
</feature>
<dbReference type="Proteomes" id="UP000829720">
    <property type="component" value="Unassembled WGS sequence"/>
</dbReference>
<feature type="domain" description="C2H2-type" evidence="7">
    <location>
        <begin position="216"/>
        <end position="243"/>
    </location>
</feature>
<evidence type="ECO:0000256" key="5">
    <source>
        <dbReference type="ARBA" id="ARBA00022833"/>
    </source>
</evidence>
<evidence type="ECO:0000256" key="2">
    <source>
        <dbReference type="ARBA" id="ARBA00022723"/>
    </source>
</evidence>
<dbReference type="InterPro" id="IPR036236">
    <property type="entry name" value="Znf_C2H2_sf"/>
</dbReference>
<feature type="domain" description="C2H2-type" evidence="7">
    <location>
        <begin position="343"/>
        <end position="370"/>
    </location>
</feature>
<dbReference type="SMART" id="SM00355">
    <property type="entry name" value="ZnF_C2H2"/>
    <property type="match status" value="15"/>
</dbReference>
<protein>
    <recommendedName>
        <fullName evidence="7">C2H2-type domain-containing protein</fullName>
    </recommendedName>
</protein>
<reference evidence="8" key="1">
    <citation type="submission" date="2021-01" db="EMBL/GenBank/DDBJ databases">
        <authorList>
            <person name="Zahm M."/>
            <person name="Roques C."/>
            <person name="Cabau C."/>
            <person name="Klopp C."/>
            <person name="Donnadieu C."/>
            <person name="Jouanno E."/>
            <person name="Lampietro C."/>
            <person name="Louis A."/>
            <person name="Herpin A."/>
            <person name="Echchiki A."/>
            <person name="Berthelot C."/>
            <person name="Parey E."/>
            <person name="Roest-Crollius H."/>
            <person name="Braasch I."/>
            <person name="Postlethwait J."/>
            <person name="Bobe J."/>
            <person name="Montfort J."/>
            <person name="Bouchez O."/>
            <person name="Begum T."/>
            <person name="Mejri S."/>
            <person name="Adams A."/>
            <person name="Chen W.-J."/>
            <person name="Guiguen Y."/>
        </authorList>
    </citation>
    <scope>NUCLEOTIDE SEQUENCE</scope>
    <source>
        <tissue evidence="8">Blood</tissue>
    </source>
</reference>
<feature type="domain" description="C2H2-type" evidence="7">
    <location>
        <begin position="371"/>
        <end position="398"/>
    </location>
</feature>
<dbReference type="OrthoDB" id="427030at2759"/>
<dbReference type="PANTHER" id="PTHR24379">
    <property type="entry name" value="KRAB AND ZINC FINGER DOMAIN-CONTAINING"/>
    <property type="match status" value="1"/>
</dbReference>
<feature type="domain" description="C2H2-type" evidence="7">
    <location>
        <begin position="497"/>
        <end position="524"/>
    </location>
</feature>
<evidence type="ECO:0000256" key="6">
    <source>
        <dbReference type="PROSITE-ProRule" id="PRU00042"/>
    </source>
</evidence>
<dbReference type="FunFam" id="3.30.160.60:FF:000634">
    <property type="entry name" value="Zinc finger X-chromosomal protein"/>
    <property type="match status" value="1"/>
</dbReference>
<evidence type="ECO:0000313" key="8">
    <source>
        <dbReference type="EMBL" id="KAI1903139.1"/>
    </source>
</evidence>
<keyword evidence="9" id="KW-1185">Reference proteome</keyword>
<dbReference type="SUPFAM" id="SSF57667">
    <property type="entry name" value="beta-beta-alpha zinc fingers"/>
    <property type="match status" value="10"/>
</dbReference>
<feature type="domain" description="C2H2-type" evidence="7">
    <location>
        <begin position="122"/>
        <end position="156"/>
    </location>
</feature>
<dbReference type="AlphaFoldDB" id="A0A8T3E0T9"/>
<feature type="domain" description="C2H2-type" evidence="7">
    <location>
        <begin position="156"/>
        <end position="183"/>
    </location>
</feature>
<evidence type="ECO:0000256" key="3">
    <source>
        <dbReference type="ARBA" id="ARBA00022737"/>
    </source>
</evidence>
<dbReference type="FunFam" id="3.30.160.60:FF:000100">
    <property type="entry name" value="Zinc finger 45-like"/>
    <property type="match status" value="1"/>
</dbReference>
<dbReference type="Pfam" id="PF00096">
    <property type="entry name" value="zf-C2H2"/>
    <property type="match status" value="9"/>
</dbReference>
<feature type="domain" description="C2H2-type" evidence="7">
    <location>
        <begin position="311"/>
        <end position="338"/>
    </location>
</feature>
<gene>
    <name evidence="8" type="ORF">AGOR_G00024130</name>
</gene>
<feature type="domain" description="C2H2-type" evidence="7">
    <location>
        <begin position="399"/>
        <end position="426"/>
    </location>
</feature>
<feature type="domain" description="C2H2-type" evidence="7">
    <location>
        <begin position="465"/>
        <end position="492"/>
    </location>
</feature>
<sequence>MDLVKQESQEFDLTPGVTNQHTCNSDPIGTIKWEDNKPVPLEEDHIENGFHLNIITLQEVKKEEKDVCVNETTLELREKTHNVNKELSSVKILNDSFDNGLNYLATEGNLVNSQICTRDKPYQCSHCGKNFFRYDSLKSHTRNKVCFKQISTGKKYCCSHCGKTFATLIHFIVHQQIHRGDGRGERPFHCSQCGKRFYRQKGLEIHQQSHKGERSHTCSKCGKSFTAKSLLMTHQRSHTRERLYHCSKCSRSFASKTTFERHIHLEETLYSCTPCKKSFTTESSLNRHKQKHTRKETDGCFQQVAPQCKLYSCSHCSRTFTVLTHYIVHQQIHRGEGSGERPFCCLQCGKRFYREHGLKTHQQSHTRERVHCCPQCGKSFKTKSVLIGHKCSHLKKRLYQCLYCPRSFTLKSTFERHMQTHSREKRYSGTLSGKRISVELSFNRQKQTQIGKEQAQQMASKNKSYNCTHCGRTFTTLTNFIVHQQIHRGEGKEERPYCCSQCGKRFYREGSLKKHQQTHTGGLSHHCSQCKKSFTRKSALLSHQNTHKREKPCYLLKQGGGFAPKSNSDEEIHMLSRDKVNSHSQCGEKFCTENSLKRHSQSHSKKRPNGCFKQLPLKKYFCSSCGRNFTTLTHFIVHQQIHRGNGRGDRPVYYTQRGKCFYKDSGLKSQKQIHVRETTGFDTGIQNSSRANVQSDSCLQNAATASKENSGRENVALVKDRERYNTNNKTLHAFDIYTHSIKSMANSRGLHDIQNSETYDGSSEKPLAAYDIIPPFCSEETSYTMDSVSSGSTPAIRPGFDINKTLRNGDRLNENSAMTSFRSADMSENSGELDFAMGKEEPMECDLKPEPKHHKCKHADYT</sequence>
<feature type="domain" description="C2H2-type" evidence="7">
    <location>
        <begin position="270"/>
        <end position="297"/>
    </location>
</feature>
<dbReference type="FunFam" id="3.30.160.60:FF:000135">
    <property type="entry name" value="Zinc finger protein 358"/>
    <property type="match status" value="1"/>
</dbReference>
<dbReference type="InterPro" id="IPR013087">
    <property type="entry name" value="Znf_C2H2_type"/>
</dbReference>
<dbReference type="FunFam" id="3.30.160.60:FF:000446">
    <property type="entry name" value="Zinc finger protein"/>
    <property type="match status" value="1"/>
</dbReference>
<feature type="domain" description="C2H2-type" evidence="7">
    <location>
        <begin position="580"/>
        <end position="608"/>
    </location>
</feature>
<dbReference type="EMBL" id="JAERUA010000002">
    <property type="protein sequence ID" value="KAI1903139.1"/>
    <property type="molecule type" value="Genomic_DNA"/>
</dbReference>
<dbReference type="PROSITE" id="PS00028">
    <property type="entry name" value="ZINC_FINGER_C2H2_1"/>
    <property type="match status" value="12"/>
</dbReference>
<evidence type="ECO:0000313" key="9">
    <source>
        <dbReference type="Proteomes" id="UP000829720"/>
    </source>
</evidence>
<keyword evidence="3" id="KW-0677">Repeat</keyword>
<feature type="domain" description="C2H2-type" evidence="7">
    <location>
        <begin position="620"/>
        <end position="647"/>
    </location>
</feature>
<evidence type="ECO:0000256" key="1">
    <source>
        <dbReference type="ARBA" id="ARBA00006991"/>
    </source>
</evidence>
<dbReference type="Gene3D" id="3.30.160.60">
    <property type="entry name" value="Classic Zinc Finger"/>
    <property type="match status" value="14"/>
</dbReference>
<dbReference type="FunFam" id="3.30.160.60:FF:000671">
    <property type="entry name" value="Zinc finger protein 26"/>
    <property type="match status" value="1"/>
</dbReference>
<accession>A0A8T3E0T9</accession>
<comment type="similarity">
    <text evidence="1">Belongs to the krueppel C2H2-type zinc-finger protein family.</text>
</comment>
<proteinExistence type="inferred from homology"/>
<organism evidence="8 9">
    <name type="scientific">Albula goreensis</name>
    <dbReference type="NCBI Taxonomy" id="1534307"/>
    <lineage>
        <taxon>Eukaryota</taxon>
        <taxon>Metazoa</taxon>
        <taxon>Chordata</taxon>
        <taxon>Craniata</taxon>
        <taxon>Vertebrata</taxon>
        <taxon>Euteleostomi</taxon>
        <taxon>Actinopterygii</taxon>
        <taxon>Neopterygii</taxon>
        <taxon>Teleostei</taxon>
        <taxon>Albuliformes</taxon>
        <taxon>Albulidae</taxon>
        <taxon>Albula</taxon>
    </lineage>
</organism>
<dbReference type="GO" id="GO:0008270">
    <property type="term" value="F:zinc ion binding"/>
    <property type="evidence" value="ECO:0007669"/>
    <property type="project" value="UniProtKB-KW"/>
</dbReference>
<dbReference type="PROSITE" id="PS50157">
    <property type="entry name" value="ZINC_FINGER_C2H2_2"/>
    <property type="match status" value="15"/>
</dbReference>
<dbReference type="Pfam" id="PF13912">
    <property type="entry name" value="zf-C2H2_6"/>
    <property type="match status" value="1"/>
</dbReference>
<keyword evidence="5" id="KW-0862">Zinc</keyword>
<keyword evidence="2" id="KW-0479">Metal-binding</keyword>
<comment type="caution">
    <text evidence="8">The sequence shown here is derived from an EMBL/GenBank/DDBJ whole genome shotgun (WGS) entry which is preliminary data.</text>
</comment>
<evidence type="ECO:0000256" key="4">
    <source>
        <dbReference type="ARBA" id="ARBA00022771"/>
    </source>
</evidence>
<feature type="domain" description="C2H2-type" evidence="7">
    <location>
        <begin position="525"/>
        <end position="552"/>
    </location>
</feature>
<evidence type="ECO:0000259" key="7">
    <source>
        <dbReference type="PROSITE" id="PS50157"/>
    </source>
</evidence>
<feature type="domain" description="C2H2-type" evidence="7">
    <location>
        <begin position="188"/>
        <end position="215"/>
    </location>
</feature>
<name>A0A8T3E0T9_9TELE</name>
<dbReference type="FunFam" id="3.30.160.60:FF:000110">
    <property type="entry name" value="Zinc finger protein-like"/>
    <property type="match status" value="1"/>
</dbReference>
<dbReference type="PANTHER" id="PTHR24379:SF125">
    <property type="entry name" value="C2H2-TYPE DOMAIN-CONTAINING PROTEIN"/>
    <property type="match status" value="1"/>
</dbReference>
<keyword evidence="4 6" id="KW-0863">Zinc-finger</keyword>